<reference evidence="2 3" key="1">
    <citation type="journal article" date="2018" name="PLoS Pathog.">
        <title>Evolution of structural diversity of trichothecenes, a family of toxins produced by plant pathogenic and entomopathogenic fungi.</title>
        <authorList>
            <person name="Proctor R.H."/>
            <person name="McCormick S.P."/>
            <person name="Kim H.S."/>
            <person name="Cardoza R.E."/>
            <person name="Stanley A.M."/>
            <person name="Lindo L."/>
            <person name="Kelly A."/>
            <person name="Brown D.W."/>
            <person name="Lee T."/>
            <person name="Vaughan M.M."/>
            <person name="Alexander N.J."/>
            <person name="Busman M."/>
            <person name="Gutierrez S."/>
        </authorList>
    </citation>
    <scope>NUCLEOTIDE SEQUENCE [LARGE SCALE GENOMIC DNA]</scope>
    <source>
        <strain evidence="2 3">NRRL 13405</strain>
    </source>
</reference>
<proteinExistence type="predicted"/>
<dbReference type="Proteomes" id="UP000265631">
    <property type="component" value="Unassembled WGS sequence"/>
</dbReference>
<dbReference type="AlphaFoldDB" id="A0A395MAH3"/>
<evidence type="ECO:0000313" key="3">
    <source>
        <dbReference type="Proteomes" id="UP000265631"/>
    </source>
</evidence>
<evidence type="ECO:0000259" key="1">
    <source>
        <dbReference type="Pfam" id="PF20150"/>
    </source>
</evidence>
<feature type="domain" description="2EXR" evidence="1">
    <location>
        <begin position="23"/>
        <end position="131"/>
    </location>
</feature>
<organism evidence="2 3">
    <name type="scientific">Fusarium flagelliforme</name>
    <dbReference type="NCBI Taxonomy" id="2675880"/>
    <lineage>
        <taxon>Eukaryota</taxon>
        <taxon>Fungi</taxon>
        <taxon>Dikarya</taxon>
        <taxon>Ascomycota</taxon>
        <taxon>Pezizomycotina</taxon>
        <taxon>Sordariomycetes</taxon>
        <taxon>Hypocreomycetidae</taxon>
        <taxon>Hypocreales</taxon>
        <taxon>Nectriaceae</taxon>
        <taxon>Fusarium</taxon>
        <taxon>Fusarium incarnatum-equiseti species complex</taxon>
    </lineage>
</organism>
<gene>
    <name evidence="2" type="ORF">FIE12Z_10847</name>
</gene>
<comment type="caution">
    <text evidence="2">The sequence shown here is derived from an EMBL/GenBank/DDBJ whole genome shotgun (WGS) entry which is preliminary data.</text>
</comment>
<protein>
    <recommendedName>
        <fullName evidence="1">2EXR domain-containing protein</fullName>
    </recommendedName>
</protein>
<name>A0A395MAH3_9HYPO</name>
<dbReference type="InterPro" id="IPR045518">
    <property type="entry name" value="2EXR"/>
</dbReference>
<dbReference type="EMBL" id="PXXK01000386">
    <property type="protein sequence ID" value="RFN44912.1"/>
    <property type="molecule type" value="Genomic_DNA"/>
</dbReference>
<dbReference type="Pfam" id="PF20150">
    <property type="entry name" value="2EXR"/>
    <property type="match status" value="1"/>
</dbReference>
<accession>A0A395MAH3</accession>
<evidence type="ECO:0000313" key="2">
    <source>
        <dbReference type="EMBL" id="RFN44912.1"/>
    </source>
</evidence>
<sequence length="345" mass="40222">MAEPAQVRAPVEGADPSEEVQKFHLFSKLPPELRIKIWEAACLPRTSTGHGIHYVFVNRVSESEEDEDYVTCDPNLDGYDDEFDIENDETTYVTLQALKPERPEPRGHASSYLYDAGQWAACKESRVAIYEYLDVKRWETLQESGLRDMLEPGWYSKGEFPSTLKPSKNETWRPISLPKSLYSMKLLAPFMGTRRFTIVEDWNIAFKFRDTWNHKFPKDVEVLKQEKSPRGFLANWFERFHDEILPEPTLYVIDDTGSWVEPSGWMPTVYRDCDNEYVEVPWNASSQSTRTNIAGAAGVFIDQMEDLLQDDFPYDFEDMDSPYEWQPLVQNKIRLLVRKENMIVE</sequence>
<keyword evidence="3" id="KW-1185">Reference proteome</keyword>